<name>A0A1F5X304_9BACT</name>
<keyword evidence="1" id="KW-0472">Membrane</keyword>
<keyword evidence="1" id="KW-0812">Transmembrane</keyword>
<dbReference type="AlphaFoldDB" id="A0A1F5X304"/>
<keyword evidence="1" id="KW-1133">Transmembrane helix</keyword>
<reference evidence="2 3" key="1">
    <citation type="journal article" date="2016" name="Nat. Commun.">
        <title>Thousands of microbial genomes shed light on interconnected biogeochemical processes in an aquifer system.</title>
        <authorList>
            <person name="Anantharaman K."/>
            <person name="Brown C.T."/>
            <person name="Hug L.A."/>
            <person name="Sharon I."/>
            <person name="Castelle C.J."/>
            <person name="Probst A.J."/>
            <person name="Thomas B.C."/>
            <person name="Singh A."/>
            <person name="Wilkins M.J."/>
            <person name="Karaoz U."/>
            <person name="Brodie E.L."/>
            <person name="Williams K.H."/>
            <person name="Hubbard S.S."/>
            <person name="Banfield J.F."/>
        </authorList>
    </citation>
    <scope>NUCLEOTIDE SEQUENCE [LARGE SCALE GENOMIC DNA]</scope>
</reference>
<gene>
    <name evidence="2" type="ORF">A3B18_02865</name>
</gene>
<sequence length="259" mass="28663">MSDKIVETSKSVVTISSILIILLVLMAVGRLGKEAGEGNNFFKGVIFFPIVIIVLGATFYLSASTIYLNMVSETGGPVHWHADFRIFKCGQELFLEEPTGLSNRIGKSDLHEHGDGRIHIEGVVVKRGDFSLHKFFEAINGNLTAKELSFPGKNTFEKMVAGEPCPGDLGESEVGPTQIQVFLYKTEGDTIRQSKLENFEGYVPSPYSQIPPGDCIIFEYGPEIKNRTENICNFTEIGIKEGKYKYLPAGRQVKNNYGN</sequence>
<evidence type="ECO:0000256" key="1">
    <source>
        <dbReference type="SAM" id="Phobius"/>
    </source>
</evidence>
<organism evidence="2 3">
    <name type="scientific">Candidatus Giovannonibacteria bacterium RIFCSPLOWO2_01_FULL_46_13</name>
    <dbReference type="NCBI Taxonomy" id="1798352"/>
    <lineage>
        <taxon>Bacteria</taxon>
        <taxon>Candidatus Giovannoniibacteriota</taxon>
    </lineage>
</organism>
<proteinExistence type="predicted"/>
<feature type="transmembrane region" description="Helical" evidence="1">
    <location>
        <begin position="12"/>
        <end position="29"/>
    </location>
</feature>
<dbReference type="Proteomes" id="UP000178684">
    <property type="component" value="Unassembled WGS sequence"/>
</dbReference>
<evidence type="ECO:0000313" key="2">
    <source>
        <dbReference type="EMBL" id="OGF82260.1"/>
    </source>
</evidence>
<evidence type="ECO:0000313" key="3">
    <source>
        <dbReference type="Proteomes" id="UP000178684"/>
    </source>
</evidence>
<dbReference type="EMBL" id="MFIE01000023">
    <property type="protein sequence ID" value="OGF82260.1"/>
    <property type="molecule type" value="Genomic_DNA"/>
</dbReference>
<protein>
    <submittedName>
        <fullName evidence="2">Uncharacterized protein</fullName>
    </submittedName>
</protein>
<accession>A0A1F5X304</accession>
<comment type="caution">
    <text evidence="2">The sequence shown here is derived from an EMBL/GenBank/DDBJ whole genome shotgun (WGS) entry which is preliminary data.</text>
</comment>
<feature type="transmembrane region" description="Helical" evidence="1">
    <location>
        <begin position="41"/>
        <end position="61"/>
    </location>
</feature>